<name>A0A0F0CUW1_9BACT</name>
<sequence>MEKEIQYEFTELVKNNFSKISENYDQHSQIQKKCASLLVLGLDKDKKYNEILEIGCGTGHYTDLLVKKYPRSKITAVDISCDMLFRARNKISHKNVSFIPGNIEEITFTKKFNLITSSACLQWLEKPINTFRILSEILFQDGVAHFLIYGPKTYKELDEVLSNHLGKGGWVTARNFMSKDILQNIFQKYFESFTITEHILTETFSSLMDFFKQIKLSGTRGYGLDKKTYLGKNMIKQMEDEYILRYGGIVVSHQVYLCRAVKPKTKS</sequence>
<proteinExistence type="predicted"/>
<dbReference type="EMBL" id="JYNY01000179">
    <property type="protein sequence ID" value="KJJ85326.1"/>
    <property type="molecule type" value="Genomic_DNA"/>
</dbReference>
<dbReference type="Gene3D" id="3.40.50.150">
    <property type="entry name" value="Vaccinia Virus protein VP39"/>
    <property type="match status" value="1"/>
</dbReference>
<keyword evidence="1" id="KW-0489">Methyltransferase</keyword>
<evidence type="ECO:0000313" key="4">
    <source>
        <dbReference type="EMBL" id="KJJ85326.1"/>
    </source>
</evidence>
<evidence type="ECO:0000256" key="2">
    <source>
        <dbReference type="ARBA" id="ARBA00022679"/>
    </source>
</evidence>
<dbReference type="CDD" id="cd02440">
    <property type="entry name" value="AdoMet_MTases"/>
    <property type="match status" value="1"/>
</dbReference>
<accession>A0A0F0CUW1</accession>
<reference evidence="4 5" key="1">
    <citation type="submission" date="2015-02" db="EMBL/GenBank/DDBJ databases">
        <title>Single-cell genomics of uncultivated deep-branching MTB reveals a conserved set of magnetosome genes.</title>
        <authorList>
            <person name="Kolinko S."/>
            <person name="Richter M."/>
            <person name="Glockner F.O."/>
            <person name="Brachmann A."/>
            <person name="Schuler D."/>
        </authorList>
    </citation>
    <scope>NUCLEOTIDE SEQUENCE [LARGE SCALE GENOMIC DNA]</scope>
    <source>
        <strain evidence="4">SKK-01</strain>
    </source>
</reference>
<dbReference type="InterPro" id="IPR029063">
    <property type="entry name" value="SAM-dependent_MTases_sf"/>
</dbReference>
<dbReference type="PANTHER" id="PTHR43861">
    <property type="entry name" value="TRANS-ACONITATE 2-METHYLTRANSFERASE-RELATED"/>
    <property type="match status" value="1"/>
</dbReference>
<evidence type="ECO:0000313" key="5">
    <source>
        <dbReference type="Proteomes" id="UP000033428"/>
    </source>
</evidence>
<feature type="domain" description="Methyltransferase" evidence="3">
    <location>
        <begin position="51"/>
        <end position="138"/>
    </location>
</feature>
<keyword evidence="2" id="KW-0808">Transferase</keyword>
<dbReference type="GO" id="GO:0008168">
    <property type="term" value="F:methyltransferase activity"/>
    <property type="evidence" value="ECO:0007669"/>
    <property type="project" value="UniProtKB-KW"/>
</dbReference>
<dbReference type="Proteomes" id="UP000033428">
    <property type="component" value="Unassembled WGS sequence"/>
</dbReference>
<organism evidence="4 5">
    <name type="scientific">Candidatus Omnitrophus magneticus</name>
    <dbReference type="NCBI Taxonomy" id="1609969"/>
    <lineage>
        <taxon>Bacteria</taxon>
        <taxon>Pseudomonadati</taxon>
        <taxon>Candidatus Omnitrophota</taxon>
        <taxon>Candidatus Omnitrophus</taxon>
    </lineage>
</organism>
<evidence type="ECO:0000256" key="1">
    <source>
        <dbReference type="ARBA" id="ARBA00022603"/>
    </source>
</evidence>
<dbReference type="InterPro" id="IPR041698">
    <property type="entry name" value="Methyltransf_25"/>
</dbReference>
<keyword evidence="5" id="KW-1185">Reference proteome</keyword>
<dbReference type="GO" id="GO:0032259">
    <property type="term" value="P:methylation"/>
    <property type="evidence" value="ECO:0007669"/>
    <property type="project" value="UniProtKB-KW"/>
</dbReference>
<dbReference type="PATRIC" id="fig|1609969.3.peg.864"/>
<dbReference type="Pfam" id="PF13649">
    <property type="entry name" value="Methyltransf_25"/>
    <property type="match status" value="1"/>
</dbReference>
<dbReference type="AlphaFoldDB" id="A0A0F0CUW1"/>
<evidence type="ECO:0000259" key="3">
    <source>
        <dbReference type="Pfam" id="PF13649"/>
    </source>
</evidence>
<dbReference type="PANTHER" id="PTHR43861:SF1">
    <property type="entry name" value="TRANS-ACONITATE 2-METHYLTRANSFERASE"/>
    <property type="match status" value="1"/>
</dbReference>
<dbReference type="SUPFAM" id="SSF53335">
    <property type="entry name" value="S-adenosyl-L-methionine-dependent methyltransferases"/>
    <property type="match status" value="1"/>
</dbReference>
<protein>
    <submittedName>
        <fullName evidence="4">Biotin biosynthesis protein BioC</fullName>
    </submittedName>
</protein>
<comment type="caution">
    <text evidence="4">The sequence shown here is derived from an EMBL/GenBank/DDBJ whole genome shotgun (WGS) entry which is preliminary data.</text>
</comment>
<gene>
    <name evidence="4" type="ORF">OMAG_000796</name>
</gene>